<organism evidence="1 2">
    <name type="scientific">Plasmodium cynomolgi (strain B)</name>
    <dbReference type="NCBI Taxonomy" id="1120755"/>
    <lineage>
        <taxon>Eukaryota</taxon>
        <taxon>Sar</taxon>
        <taxon>Alveolata</taxon>
        <taxon>Apicomplexa</taxon>
        <taxon>Aconoidasida</taxon>
        <taxon>Haemosporida</taxon>
        <taxon>Plasmodiidae</taxon>
        <taxon>Plasmodium</taxon>
        <taxon>Plasmodium (Plasmodium)</taxon>
    </lineage>
</organism>
<sequence length="238" mass="27124">MGTVTVIFENKIQTVDLDKCWDIHSEIVRNIEVKISEFEGMKCEDFKNQLEKLITYIENERETHKECYTRQPPYPNLDDDEYIKHFYRICNAKTNCNYISAQYKKLIELKDDTGISCESDQDSVIKNVEELKGKSDEAISQPNEKVSKIITSEINDSQSGAHNSNPLNGNAHDWQAVGSQTDEDHLFVDKDVAVFFTTKYRAAETSISGKPGDRSYPLISTNRADDFMISISFVGTPD</sequence>
<reference evidence="1 2" key="1">
    <citation type="journal article" date="2012" name="Nat. Genet.">
        <title>Plasmodium cynomolgi genome sequences provide insight into Plasmodium vivax and the monkey malaria clade.</title>
        <authorList>
            <person name="Tachibana S."/>
            <person name="Sullivan S.A."/>
            <person name="Kawai S."/>
            <person name="Nakamura S."/>
            <person name="Kim H.R."/>
            <person name="Goto N."/>
            <person name="Arisue N."/>
            <person name="Palacpac N.M.Q."/>
            <person name="Honma H."/>
            <person name="Yagi M."/>
            <person name="Tougan T."/>
            <person name="Katakai Y."/>
            <person name="Kaneko O."/>
            <person name="Mita T."/>
            <person name="Kita K."/>
            <person name="Yasutomi Y."/>
            <person name="Sutton P.L."/>
            <person name="Shakhbatyan R."/>
            <person name="Horii T."/>
            <person name="Yasunaga T."/>
            <person name="Barnwell J.W."/>
            <person name="Escalante A.A."/>
            <person name="Carlton J.M."/>
            <person name="Tanabe K."/>
        </authorList>
    </citation>
    <scope>NUCLEOTIDE SEQUENCE [LARGE SCALE GENOMIC DNA]</scope>
    <source>
        <strain evidence="1 2">B</strain>
    </source>
</reference>
<accession>K6VKP1</accession>
<dbReference type="AlphaFoldDB" id="K6VKP1"/>
<dbReference type="KEGG" id="pcy:PCYB_007360"/>
<keyword evidence="2" id="KW-1185">Reference proteome</keyword>
<dbReference type="Proteomes" id="UP000006319">
    <property type="component" value="Unassembled WGS sequence"/>
</dbReference>
<protein>
    <submittedName>
        <fullName evidence="1">CYIR protein</fullName>
    </submittedName>
</protein>
<proteinExistence type="predicted"/>
<dbReference type="VEuPathDB" id="PlasmoDB:PCYB_007360"/>
<dbReference type="EMBL" id="DF158375">
    <property type="protein sequence ID" value="GAB69987.1"/>
    <property type="molecule type" value="Genomic_DNA"/>
</dbReference>
<dbReference type="GeneID" id="14696529"/>
<dbReference type="PhylomeDB" id="K6VKP1"/>
<feature type="non-terminal residue" evidence="1">
    <location>
        <position position="238"/>
    </location>
</feature>
<dbReference type="RefSeq" id="XP_004228205.1">
    <property type="nucleotide sequence ID" value="XM_004228157.1"/>
</dbReference>
<evidence type="ECO:0000313" key="2">
    <source>
        <dbReference type="Proteomes" id="UP000006319"/>
    </source>
</evidence>
<name>K6VKP1_PLACD</name>
<gene>
    <name evidence="1" type="ORF">PCYB_007360</name>
</gene>
<evidence type="ECO:0000313" key="1">
    <source>
        <dbReference type="EMBL" id="GAB69987.1"/>
    </source>
</evidence>